<evidence type="ECO:0000256" key="1">
    <source>
        <dbReference type="ARBA" id="ARBA00001917"/>
    </source>
</evidence>
<keyword evidence="3" id="KW-0820">tRNA-binding</keyword>
<evidence type="ECO:0000256" key="7">
    <source>
        <dbReference type="ARBA" id="ARBA00022857"/>
    </source>
</evidence>
<dbReference type="NCBIfam" id="TIGR00737">
    <property type="entry name" value="nifR3_yhdG"/>
    <property type="match status" value="1"/>
</dbReference>
<keyword evidence="7" id="KW-0521">NADP</keyword>
<evidence type="ECO:0000256" key="5">
    <source>
        <dbReference type="ARBA" id="ARBA00022643"/>
    </source>
</evidence>
<feature type="domain" description="DUS-like FMN-binding" evidence="12">
    <location>
        <begin position="19"/>
        <end position="317"/>
    </location>
</feature>
<keyword evidence="5" id="KW-0288">FMN</keyword>
<evidence type="ECO:0000256" key="11">
    <source>
        <dbReference type="ARBA" id="ARBA00048802"/>
    </source>
</evidence>
<dbReference type="InterPro" id="IPR018517">
    <property type="entry name" value="tRNA_hU_synthase_CS"/>
</dbReference>
<evidence type="ECO:0000256" key="2">
    <source>
        <dbReference type="ARBA" id="ARBA00002790"/>
    </source>
</evidence>
<dbReference type="InterPro" id="IPR024036">
    <property type="entry name" value="tRNA-dHydroUridine_Synthase_C"/>
</dbReference>
<dbReference type="PANTHER" id="PTHR45846">
    <property type="entry name" value="TRNA-DIHYDROURIDINE(47) SYNTHASE [NAD(P)(+)]-LIKE"/>
    <property type="match status" value="1"/>
</dbReference>
<keyword evidence="6" id="KW-0819">tRNA processing</keyword>
<comment type="cofactor">
    <cofactor evidence="1">
        <name>FMN</name>
        <dbReference type="ChEBI" id="CHEBI:58210"/>
    </cofactor>
</comment>
<keyword evidence="8" id="KW-0694">RNA-binding</keyword>
<dbReference type="PANTHER" id="PTHR45846:SF1">
    <property type="entry name" value="TRNA-DIHYDROURIDINE(47) SYNTHASE [NAD(P)(+)]-LIKE"/>
    <property type="match status" value="1"/>
</dbReference>
<gene>
    <name evidence="13" type="ORF">UFOPK1619_00555</name>
</gene>
<protein>
    <submittedName>
        <fullName evidence="13">Unannotated protein</fullName>
    </submittedName>
</protein>
<dbReference type="InterPro" id="IPR035587">
    <property type="entry name" value="DUS-like_FMN-bd"/>
</dbReference>
<evidence type="ECO:0000256" key="6">
    <source>
        <dbReference type="ARBA" id="ARBA00022694"/>
    </source>
</evidence>
<dbReference type="InterPro" id="IPR001269">
    <property type="entry name" value="DUS_fam"/>
</dbReference>
<evidence type="ECO:0000313" key="13">
    <source>
        <dbReference type="EMBL" id="CAB4563995.1"/>
    </source>
</evidence>
<sequence>MTRHPLVLRGREFPIPVVLAPMAGVTNIPFRAQCRSFGPGLIYVSEMVMAAALVHGNEKTKKMVAFAPNEDFRSLQIYGSDPEFVGRAVRALCEQDIADHIDMNFGCPATKVTRKGGGAAVPVKRNLTRAIMDAAVAAAAPFGVSITCKFRIGINDDITTFLDTGKAAEDAGIAMIALHARTAEQHYAGHAHWEKIAELKQAVTSIPVLGNGDIWEAQDAIDMMNQTGCDGVVVGRGCLGKPWLFRDLVNAFRGEEVQASPDLGFVLGVMLEHAQGLMQIMGPEFGIRNFRKHCGWYLTGYPVGSEVRRSFSTAATFADLERVVAGLDHTMRLVEGGERFARGHTNGPIKVVLPEGYLENRDDLTVPDDGHEMALSGG</sequence>
<dbReference type="InterPro" id="IPR004652">
    <property type="entry name" value="DusB-like"/>
</dbReference>
<reference evidence="13" key="1">
    <citation type="submission" date="2020-05" db="EMBL/GenBank/DDBJ databases">
        <authorList>
            <person name="Chiriac C."/>
            <person name="Salcher M."/>
            <person name="Ghai R."/>
            <person name="Kavagutti S V."/>
        </authorList>
    </citation>
    <scope>NUCLEOTIDE SEQUENCE</scope>
</reference>
<comment type="catalytic activity">
    <reaction evidence="11">
        <text>a 5,6-dihydrouridine in tRNA + NAD(+) = a uridine in tRNA + NADH + H(+)</text>
        <dbReference type="Rhea" id="RHEA:54452"/>
        <dbReference type="Rhea" id="RHEA-COMP:13339"/>
        <dbReference type="Rhea" id="RHEA-COMP:13887"/>
        <dbReference type="ChEBI" id="CHEBI:15378"/>
        <dbReference type="ChEBI" id="CHEBI:57540"/>
        <dbReference type="ChEBI" id="CHEBI:57945"/>
        <dbReference type="ChEBI" id="CHEBI:65315"/>
        <dbReference type="ChEBI" id="CHEBI:74443"/>
    </reaction>
</comment>
<dbReference type="Pfam" id="PF01207">
    <property type="entry name" value="Dus"/>
    <property type="match status" value="1"/>
</dbReference>
<keyword evidence="9" id="KW-0560">Oxidoreductase</keyword>
<evidence type="ECO:0000259" key="12">
    <source>
        <dbReference type="Pfam" id="PF01207"/>
    </source>
</evidence>
<dbReference type="InterPro" id="IPR013785">
    <property type="entry name" value="Aldolase_TIM"/>
</dbReference>
<dbReference type="SUPFAM" id="SSF51395">
    <property type="entry name" value="FMN-linked oxidoreductases"/>
    <property type="match status" value="1"/>
</dbReference>
<dbReference type="CDD" id="cd02801">
    <property type="entry name" value="DUS_like_FMN"/>
    <property type="match status" value="1"/>
</dbReference>
<evidence type="ECO:0000256" key="4">
    <source>
        <dbReference type="ARBA" id="ARBA00022630"/>
    </source>
</evidence>
<dbReference type="Gene3D" id="1.10.1200.80">
    <property type="entry name" value="Putative flavin oxidoreducatase, domain 2"/>
    <property type="match status" value="1"/>
</dbReference>
<dbReference type="AlphaFoldDB" id="A0A6J6DLV2"/>
<keyword evidence="4" id="KW-0285">Flavoprotein</keyword>
<dbReference type="GO" id="GO:0017150">
    <property type="term" value="F:tRNA dihydrouridine synthase activity"/>
    <property type="evidence" value="ECO:0007669"/>
    <property type="project" value="InterPro"/>
</dbReference>
<dbReference type="EMBL" id="CAEZTI010000092">
    <property type="protein sequence ID" value="CAB4563995.1"/>
    <property type="molecule type" value="Genomic_DNA"/>
</dbReference>
<comment type="catalytic activity">
    <reaction evidence="10">
        <text>a 5,6-dihydrouridine in tRNA + NADP(+) = a uridine in tRNA + NADPH + H(+)</text>
        <dbReference type="Rhea" id="RHEA:23624"/>
        <dbReference type="Rhea" id="RHEA-COMP:13339"/>
        <dbReference type="Rhea" id="RHEA-COMP:13887"/>
        <dbReference type="ChEBI" id="CHEBI:15378"/>
        <dbReference type="ChEBI" id="CHEBI:57783"/>
        <dbReference type="ChEBI" id="CHEBI:58349"/>
        <dbReference type="ChEBI" id="CHEBI:65315"/>
        <dbReference type="ChEBI" id="CHEBI:74443"/>
    </reaction>
</comment>
<proteinExistence type="predicted"/>
<evidence type="ECO:0000256" key="8">
    <source>
        <dbReference type="ARBA" id="ARBA00022884"/>
    </source>
</evidence>
<dbReference type="PIRSF" id="PIRSF006621">
    <property type="entry name" value="Dus"/>
    <property type="match status" value="1"/>
</dbReference>
<name>A0A6J6DLV2_9ZZZZ</name>
<accession>A0A6J6DLV2</accession>
<organism evidence="13">
    <name type="scientific">freshwater metagenome</name>
    <dbReference type="NCBI Taxonomy" id="449393"/>
    <lineage>
        <taxon>unclassified sequences</taxon>
        <taxon>metagenomes</taxon>
        <taxon>ecological metagenomes</taxon>
    </lineage>
</organism>
<dbReference type="PROSITE" id="PS01136">
    <property type="entry name" value="UPF0034"/>
    <property type="match status" value="1"/>
</dbReference>
<evidence type="ECO:0000256" key="10">
    <source>
        <dbReference type="ARBA" id="ARBA00048205"/>
    </source>
</evidence>
<evidence type="ECO:0000256" key="9">
    <source>
        <dbReference type="ARBA" id="ARBA00023002"/>
    </source>
</evidence>
<dbReference type="Gene3D" id="3.20.20.70">
    <property type="entry name" value="Aldolase class I"/>
    <property type="match status" value="1"/>
</dbReference>
<comment type="function">
    <text evidence="2">Catalyzes the synthesis of 5,6-dihydrouridine (D), a modified base found in the D-loop of most tRNAs, via the reduction of the C5-C6 double bond in target uridines.</text>
</comment>
<dbReference type="GO" id="GO:0000049">
    <property type="term" value="F:tRNA binding"/>
    <property type="evidence" value="ECO:0007669"/>
    <property type="project" value="UniProtKB-KW"/>
</dbReference>
<evidence type="ECO:0000256" key="3">
    <source>
        <dbReference type="ARBA" id="ARBA00022555"/>
    </source>
</evidence>
<dbReference type="GO" id="GO:0050660">
    <property type="term" value="F:flavin adenine dinucleotide binding"/>
    <property type="evidence" value="ECO:0007669"/>
    <property type="project" value="InterPro"/>
</dbReference>